<dbReference type="EMBL" id="KN835232">
    <property type="protein sequence ID" value="KIK42659.1"/>
    <property type="molecule type" value="Genomic_DNA"/>
</dbReference>
<accession>A0A0D0AXW2</accession>
<dbReference type="Proteomes" id="UP000054485">
    <property type="component" value="Unassembled WGS sequence"/>
</dbReference>
<proteinExistence type="predicted"/>
<organism evidence="1 2">
    <name type="scientific">Suillus luteus UH-Slu-Lm8-n1</name>
    <dbReference type="NCBI Taxonomy" id="930992"/>
    <lineage>
        <taxon>Eukaryota</taxon>
        <taxon>Fungi</taxon>
        <taxon>Dikarya</taxon>
        <taxon>Basidiomycota</taxon>
        <taxon>Agaricomycotina</taxon>
        <taxon>Agaricomycetes</taxon>
        <taxon>Agaricomycetidae</taxon>
        <taxon>Boletales</taxon>
        <taxon>Suillineae</taxon>
        <taxon>Suillaceae</taxon>
        <taxon>Suillus</taxon>
    </lineage>
</organism>
<gene>
    <name evidence="1" type="ORF">CY34DRAFT_804636</name>
</gene>
<name>A0A0D0AXW2_9AGAM</name>
<reference evidence="2" key="2">
    <citation type="submission" date="2015-01" db="EMBL/GenBank/DDBJ databases">
        <title>Evolutionary Origins and Diversification of the Mycorrhizal Mutualists.</title>
        <authorList>
            <consortium name="DOE Joint Genome Institute"/>
            <consortium name="Mycorrhizal Genomics Consortium"/>
            <person name="Kohler A."/>
            <person name="Kuo A."/>
            <person name="Nagy L.G."/>
            <person name="Floudas D."/>
            <person name="Copeland A."/>
            <person name="Barry K.W."/>
            <person name="Cichocki N."/>
            <person name="Veneault-Fourrey C."/>
            <person name="LaButti K."/>
            <person name="Lindquist E.A."/>
            <person name="Lipzen A."/>
            <person name="Lundell T."/>
            <person name="Morin E."/>
            <person name="Murat C."/>
            <person name="Riley R."/>
            <person name="Ohm R."/>
            <person name="Sun H."/>
            <person name="Tunlid A."/>
            <person name="Henrissat B."/>
            <person name="Grigoriev I.V."/>
            <person name="Hibbett D.S."/>
            <person name="Martin F."/>
        </authorList>
    </citation>
    <scope>NUCLEOTIDE SEQUENCE [LARGE SCALE GENOMIC DNA]</scope>
    <source>
        <strain evidence="2">UH-Slu-Lm8-n1</strain>
    </source>
</reference>
<sequence length="122" mass="13333">MALHQLGVAPQSYIRLRGGDGLEEQGSSDCRCTMSLVSLSALWIVVWTRRCGVRKTIKGDQSAIKKHTDDADRLCGSVGVSLGCFPQLSNVSTIGRGKVVSVLSLYSVYNNSSRVRRHSKQH</sequence>
<reference evidence="1 2" key="1">
    <citation type="submission" date="2014-04" db="EMBL/GenBank/DDBJ databases">
        <authorList>
            <consortium name="DOE Joint Genome Institute"/>
            <person name="Kuo A."/>
            <person name="Ruytinx J."/>
            <person name="Rineau F."/>
            <person name="Colpaert J."/>
            <person name="Kohler A."/>
            <person name="Nagy L.G."/>
            <person name="Floudas D."/>
            <person name="Copeland A."/>
            <person name="Barry K.W."/>
            <person name="Cichocki N."/>
            <person name="Veneault-Fourrey C."/>
            <person name="LaButti K."/>
            <person name="Lindquist E.A."/>
            <person name="Lipzen A."/>
            <person name="Lundell T."/>
            <person name="Morin E."/>
            <person name="Murat C."/>
            <person name="Sun H."/>
            <person name="Tunlid A."/>
            <person name="Henrissat B."/>
            <person name="Grigoriev I.V."/>
            <person name="Hibbett D.S."/>
            <person name="Martin F."/>
            <person name="Nordberg H.P."/>
            <person name="Cantor M.N."/>
            <person name="Hua S.X."/>
        </authorList>
    </citation>
    <scope>NUCLEOTIDE SEQUENCE [LARGE SCALE GENOMIC DNA]</scope>
    <source>
        <strain evidence="1 2">UH-Slu-Lm8-n1</strain>
    </source>
</reference>
<protein>
    <submittedName>
        <fullName evidence="1">Uncharacterized protein</fullName>
    </submittedName>
</protein>
<keyword evidence="2" id="KW-1185">Reference proteome</keyword>
<evidence type="ECO:0000313" key="2">
    <source>
        <dbReference type="Proteomes" id="UP000054485"/>
    </source>
</evidence>
<dbReference type="InParanoid" id="A0A0D0AXW2"/>
<dbReference type="OrthoDB" id="10525629at2759"/>
<dbReference type="AlphaFoldDB" id="A0A0D0AXW2"/>
<dbReference type="HOGENOM" id="CLU_2028262_0_0_1"/>
<evidence type="ECO:0000313" key="1">
    <source>
        <dbReference type="EMBL" id="KIK42659.1"/>
    </source>
</evidence>